<accession>A0ABU3A164</accession>
<organism evidence="2 3">
    <name type="scientific">Thalassotalea castellviae</name>
    <dbReference type="NCBI Taxonomy" id="3075612"/>
    <lineage>
        <taxon>Bacteria</taxon>
        <taxon>Pseudomonadati</taxon>
        <taxon>Pseudomonadota</taxon>
        <taxon>Gammaproteobacteria</taxon>
        <taxon>Alteromonadales</taxon>
        <taxon>Colwelliaceae</taxon>
        <taxon>Thalassotalea</taxon>
    </lineage>
</organism>
<sequence length="216" mass="25004">MLFWIKNIIFLIILIILAYFLVANEELLFSEKVEAPEAATETTQAAKAKPVAKKKSTNSAAEGLSRFYANLHGSDEGPRIRNNIVYLPEPKGDLVEILEARRMVTRPLLKHWRGTVDNRPFRKGQTLYQKLVEYAEKDGLEVIWWLNRDFLVKDPFRINKDIVNTAYWVGKAIGGHFPDGLSSYFCYQQRTLVLIEKELSYLDEECLLLPQKSRQR</sequence>
<dbReference type="EMBL" id="JAVRIF010000003">
    <property type="protein sequence ID" value="MDT0603618.1"/>
    <property type="molecule type" value="Genomic_DNA"/>
</dbReference>
<evidence type="ECO:0000313" key="2">
    <source>
        <dbReference type="EMBL" id="MDT0603618.1"/>
    </source>
</evidence>
<evidence type="ECO:0000259" key="1">
    <source>
        <dbReference type="Pfam" id="PF10671"/>
    </source>
</evidence>
<dbReference type="RefSeq" id="WP_311580104.1">
    <property type="nucleotide sequence ID" value="NZ_JAVRIF010000003.1"/>
</dbReference>
<dbReference type="InterPro" id="IPR018927">
    <property type="entry name" value="Pilus_synth_Q_C"/>
</dbReference>
<feature type="domain" description="Toxin co-regulated pilus biosynthesis protein Q C-terminal" evidence="1">
    <location>
        <begin position="122"/>
        <end position="196"/>
    </location>
</feature>
<dbReference type="Pfam" id="PF10671">
    <property type="entry name" value="TcpQ"/>
    <property type="match status" value="1"/>
</dbReference>
<protein>
    <submittedName>
        <fullName evidence="2">TcpQ domain-containing protein</fullName>
    </submittedName>
</protein>
<gene>
    <name evidence="2" type="ORF">RM573_08420</name>
</gene>
<proteinExistence type="predicted"/>
<evidence type="ECO:0000313" key="3">
    <source>
        <dbReference type="Proteomes" id="UP001266357"/>
    </source>
</evidence>
<reference evidence="2 3" key="1">
    <citation type="submission" date="2023-09" db="EMBL/GenBank/DDBJ databases">
        <authorList>
            <person name="Rey-Velasco X."/>
        </authorList>
    </citation>
    <scope>NUCLEOTIDE SEQUENCE [LARGE SCALE GENOMIC DNA]</scope>
    <source>
        <strain evidence="2 3">W431</strain>
    </source>
</reference>
<dbReference type="Proteomes" id="UP001266357">
    <property type="component" value="Unassembled WGS sequence"/>
</dbReference>
<name>A0ABU3A164_9GAMM</name>
<keyword evidence="3" id="KW-1185">Reference proteome</keyword>
<comment type="caution">
    <text evidence="2">The sequence shown here is derived from an EMBL/GenBank/DDBJ whole genome shotgun (WGS) entry which is preliminary data.</text>
</comment>